<dbReference type="EMBL" id="LN879430">
    <property type="protein sequence ID" value="CUH92847.1"/>
    <property type="molecule type" value="Genomic_DNA"/>
</dbReference>
<organism evidence="7 8">
    <name type="scientific">Herbinix luporum</name>
    <dbReference type="NCBI Taxonomy" id="1679721"/>
    <lineage>
        <taxon>Bacteria</taxon>
        <taxon>Bacillati</taxon>
        <taxon>Bacillota</taxon>
        <taxon>Clostridia</taxon>
        <taxon>Lachnospirales</taxon>
        <taxon>Lachnospiraceae</taxon>
        <taxon>Herbinix</taxon>
    </lineage>
</organism>
<evidence type="ECO:0000313" key="8">
    <source>
        <dbReference type="Proteomes" id="UP000196053"/>
    </source>
</evidence>
<dbReference type="GO" id="GO:0016757">
    <property type="term" value="F:glycosyltransferase activity"/>
    <property type="evidence" value="ECO:0007669"/>
    <property type="project" value="InterPro"/>
</dbReference>
<dbReference type="Pfam" id="PF02397">
    <property type="entry name" value="Bac_transf"/>
    <property type="match status" value="1"/>
</dbReference>
<proteinExistence type="inferred from homology"/>
<dbReference type="KEGG" id="hsd:SD1D_1301"/>
<sequence>MEYKSIKRYLDIISATFGLIFFLPLFLIVGISIKLESKGPIIYKQLRLGLHGKVFTMYKFRTMYLGAEKEGVYELKGDKRVTKVGRILRKTSIDELPQLLNILKGEMSFIGPRPPLTYHPWTFPEYTIAQKKRFMVLPGITGLAQIQGRKDLDWDRRIEYDIEYVDKLSFLLDLKIIFFTILKVFSTKDNLNLSETAKKKEDYPYIKLMYPTNDPKIAKIAEDSGVDWITIDLEIRGKKERQGHLDTLISYHNIEDIKKIKESISKAKIIVRINPMYHGSKEEINRAIEDGADIIMLPYFKTKKEVEDFIRYVNKRAEICLLFETPEAVKNMDDILNIPGINYVHIGINDLSIGYKRKFMFSLLADGTVEEICNKFREKGIPYGFGGIARLGHGMLPAEYILGEIYRLGSSMAIVSRSFCNVHRKDDYEMIEKIFKEGVRDIRRFEDELRKKDYRYFLKNQRVLKAKVAEIEENMKNPIEVKKEDRLKEAKNKRNKRYSYCILTTMSSSIDYWIKPLLPLYNKQGFDLTVICNMTPEYKEELLKNYPYIKAISIPMPRGIDFFGSIKSIYLLYKAFRKGKYHMVQYSTPNASCYGAIAAYLARIPIRLYCQWGMVHVTMKGIKRIIFQIIERIKCLLSTHVQPDSFGNLNYCRKRLFYSKKKSCVIWNGSAKGVDLDKFDIKKKEIYGREIRRQYGINQESIVLGFVGRLGKEKGCVELFEAFKLLEAKYPNLRLLFVGPIERADTINPELMDWFYKNKRIIKTGKVSDVEKYMAAMDIFILPSYREGFGMSVVEAQAMGVAVIVTDIPGPTNGMIAGVSGLTIPVKDIKALVAAARDLINNEEKRKKFGYAGYEYVKNHFDSKIFIKKLLKNRILLVKGCYKK</sequence>
<dbReference type="RefSeq" id="WP_330398575.1">
    <property type="nucleotide sequence ID" value="NZ_DUPS01000050.1"/>
</dbReference>
<dbReference type="InterPro" id="IPR001296">
    <property type="entry name" value="Glyco_trans_1"/>
</dbReference>
<keyword evidence="3" id="KW-0472">Membrane</keyword>
<evidence type="ECO:0000256" key="3">
    <source>
        <dbReference type="SAM" id="Phobius"/>
    </source>
</evidence>
<feature type="domain" description="Bacterial sugar transferase" evidence="5">
    <location>
        <begin position="7"/>
        <end position="185"/>
    </location>
</feature>
<dbReference type="PANTHER" id="PTHR30576">
    <property type="entry name" value="COLANIC BIOSYNTHESIS UDP-GLUCOSE LIPID CARRIER TRANSFERASE"/>
    <property type="match status" value="1"/>
</dbReference>
<dbReference type="GO" id="GO:0046872">
    <property type="term" value="F:metal ion binding"/>
    <property type="evidence" value="ECO:0007669"/>
    <property type="project" value="UniProtKB-KW"/>
</dbReference>
<keyword evidence="3" id="KW-1133">Transmembrane helix</keyword>
<keyword evidence="2" id="KW-0479">Metal-binding</keyword>
<dbReference type="InterPro" id="IPR015813">
    <property type="entry name" value="Pyrv/PenolPyrv_kinase-like_dom"/>
</dbReference>
<dbReference type="SUPFAM" id="SSF51621">
    <property type="entry name" value="Phosphoenolpyruvate/pyruvate domain"/>
    <property type="match status" value="1"/>
</dbReference>
<dbReference type="Pfam" id="PF00534">
    <property type="entry name" value="Glycos_transf_1"/>
    <property type="match status" value="1"/>
</dbReference>
<dbReference type="GO" id="GO:0016780">
    <property type="term" value="F:phosphotransferase activity, for other substituted phosphate groups"/>
    <property type="evidence" value="ECO:0007669"/>
    <property type="project" value="TreeGrafter"/>
</dbReference>
<gene>
    <name evidence="7" type="ORF">SD1D_1301</name>
</gene>
<keyword evidence="8" id="KW-1185">Reference proteome</keyword>
<feature type="transmembrane region" description="Helical" evidence="3">
    <location>
        <begin position="12"/>
        <end position="33"/>
    </location>
</feature>
<dbReference type="InterPro" id="IPR040442">
    <property type="entry name" value="Pyrv_kinase-like_dom_sf"/>
</dbReference>
<reference evidence="8" key="1">
    <citation type="submission" date="2015-09" db="EMBL/GenBank/DDBJ databases">
        <authorList>
            <person name="Wibberg D."/>
        </authorList>
    </citation>
    <scope>NUCLEOTIDE SEQUENCE [LARGE SCALE GENOMIC DNA]</scope>
    <source>
        <strain evidence="8">SD1D</strain>
    </source>
</reference>
<evidence type="ECO:0000259" key="5">
    <source>
        <dbReference type="Pfam" id="PF02397"/>
    </source>
</evidence>
<dbReference type="Gene3D" id="3.40.50.2000">
    <property type="entry name" value="Glycogen Phosphorylase B"/>
    <property type="match status" value="2"/>
</dbReference>
<name>A0A0K8J5V4_9FIRM</name>
<evidence type="ECO:0000259" key="4">
    <source>
        <dbReference type="Pfam" id="PF00534"/>
    </source>
</evidence>
<dbReference type="PANTHER" id="PTHR30576:SF0">
    <property type="entry name" value="UNDECAPRENYL-PHOSPHATE N-ACETYLGALACTOSAMINYL 1-PHOSPHATE TRANSFERASE-RELATED"/>
    <property type="match status" value="1"/>
</dbReference>
<evidence type="ECO:0000256" key="2">
    <source>
        <dbReference type="ARBA" id="ARBA00022723"/>
    </source>
</evidence>
<comment type="similarity">
    <text evidence="1">Belongs to the bacterial sugar transferase family.</text>
</comment>
<evidence type="ECO:0008006" key="9">
    <source>
        <dbReference type="Google" id="ProtNLM"/>
    </source>
</evidence>
<dbReference type="CDD" id="cd03808">
    <property type="entry name" value="GT4_CapM-like"/>
    <property type="match status" value="1"/>
</dbReference>
<evidence type="ECO:0000256" key="1">
    <source>
        <dbReference type="ARBA" id="ARBA00006464"/>
    </source>
</evidence>
<dbReference type="SUPFAM" id="SSF53756">
    <property type="entry name" value="UDP-Glycosyltransferase/glycogen phosphorylase"/>
    <property type="match status" value="1"/>
</dbReference>
<protein>
    <recommendedName>
        <fullName evidence="9">Glycosyltransferase</fullName>
    </recommendedName>
</protein>
<dbReference type="InterPro" id="IPR005000">
    <property type="entry name" value="Aldolase/citrate-lyase_domain"/>
</dbReference>
<evidence type="ECO:0000259" key="6">
    <source>
        <dbReference type="Pfam" id="PF03328"/>
    </source>
</evidence>
<evidence type="ECO:0000313" key="7">
    <source>
        <dbReference type="EMBL" id="CUH92847.1"/>
    </source>
</evidence>
<dbReference type="InterPro" id="IPR003362">
    <property type="entry name" value="Bact_transf"/>
</dbReference>
<feature type="domain" description="Glycosyl transferase family 1" evidence="4">
    <location>
        <begin position="690"/>
        <end position="855"/>
    </location>
</feature>
<keyword evidence="3" id="KW-0812">Transmembrane</keyword>
<accession>A0A0K8J5V4</accession>
<dbReference type="Pfam" id="PF03328">
    <property type="entry name" value="HpcH_HpaI"/>
    <property type="match status" value="1"/>
</dbReference>
<dbReference type="AlphaFoldDB" id="A0A0K8J5V4"/>
<dbReference type="Proteomes" id="UP000196053">
    <property type="component" value="Chromosome I"/>
</dbReference>
<dbReference type="Gene3D" id="3.20.20.60">
    <property type="entry name" value="Phosphoenolpyruvate-binding domains"/>
    <property type="match status" value="2"/>
</dbReference>
<feature type="domain" description="HpcH/HpaI aldolase/citrate lyase" evidence="6">
    <location>
        <begin position="210"/>
        <end position="358"/>
    </location>
</feature>